<dbReference type="NCBIfam" id="TIGR00401">
    <property type="entry name" value="msrA"/>
    <property type="match status" value="1"/>
</dbReference>
<protein>
    <recommendedName>
        <fullName evidence="6 7">Multifunctional fusion protein</fullName>
    </recommendedName>
    <domain>
        <recommendedName>
            <fullName evidence="7">Peptide methionine sulfoxide reductase MsrA</fullName>
            <shortName evidence="7">Protein-methionine-S-oxide reductase</shortName>
            <ecNumber evidence="7">1.8.4.11</ecNumber>
        </recommendedName>
        <alternativeName>
            <fullName evidence="7">Peptide-methionine (S)-S-oxide reductase</fullName>
            <shortName evidence="7">Peptide Met(O) reductase</shortName>
        </alternativeName>
    </domain>
    <domain>
        <recommendedName>
            <fullName evidence="6">Peptide methionine sulfoxide reductase MsrB</fullName>
            <ecNumber evidence="6">1.8.4.12</ecNumber>
        </recommendedName>
        <alternativeName>
            <fullName evidence="6">Peptide-methionine (R)-S-oxide reductase</fullName>
        </alternativeName>
    </domain>
</protein>
<dbReference type="SUPFAM" id="SSF51316">
    <property type="entry name" value="Mss4-like"/>
    <property type="match status" value="1"/>
</dbReference>
<feature type="active site" evidence="7">
    <location>
        <position position="34"/>
    </location>
</feature>
<sequence>MNANASDGSNPATARRAEPPADKYLREIWLAGGCFWGLEAYLAALDGVVYTNVGYANGTTANPTYEQVCYENTGHAETVHVRYDPRRIELGTLLTYFFKVIDPTSLNRQGNDRGSQYRTGIYYRDAADRETIAAKVAEEQRKYRAPIVTEVLPLSNYYPAEEAHQLYLAKNPHGYCHVDLSVLEDDPRNKKNAGKKAGDEDRYAKPGEAELRSRLTDRQYRVTQECGTEPPFANEFWDNHAPGLYVDVATGEPLFSSRDKFDSGTGWPSFTRPVASEAVAAKTDRSLAMTRTEVHSRYGKSHLGHVFEDGPREKGGLRYCINSAALRFIPLEKMEEEGYGEYIDFVR</sequence>
<dbReference type="PANTHER" id="PTHR42799">
    <property type="entry name" value="MITOCHONDRIAL PEPTIDE METHIONINE SULFOXIDE REDUCTASE"/>
    <property type="match status" value="1"/>
</dbReference>
<comment type="caution">
    <text evidence="6">Lacks conserved residue(s) required for the propagation of feature annotation.</text>
</comment>
<dbReference type="InterPro" id="IPR011057">
    <property type="entry name" value="Mss4-like_sf"/>
</dbReference>
<gene>
    <name evidence="6 9" type="primary">msrB</name>
    <name evidence="7" type="synonym">msrA</name>
    <name evidence="9" type="ORF">Q4T40_00025</name>
</gene>
<dbReference type="InterPro" id="IPR036509">
    <property type="entry name" value="Met_Sox_Rdtase_MsrA_sf"/>
</dbReference>
<evidence type="ECO:0000256" key="5">
    <source>
        <dbReference type="ARBA" id="ARBA00048782"/>
    </source>
</evidence>
<feature type="domain" description="MsrB" evidence="8">
    <location>
        <begin position="208"/>
        <end position="331"/>
    </location>
</feature>
<dbReference type="EC" id="1.8.4.11" evidence="7"/>
<dbReference type="HAMAP" id="MF_01400">
    <property type="entry name" value="MsrB"/>
    <property type="match status" value="1"/>
</dbReference>
<dbReference type="InterPro" id="IPR050162">
    <property type="entry name" value="MsrA_MetSO_reductase"/>
</dbReference>
<dbReference type="Pfam" id="PF01625">
    <property type="entry name" value="PMSR"/>
    <property type="match status" value="1"/>
</dbReference>
<dbReference type="HAMAP" id="MF_01401">
    <property type="entry name" value="MsrA"/>
    <property type="match status" value="1"/>
</dbReference>
<dbReference type="EMBL" id="JAUOZS010000001">
    <property type="protein sequence ID" value="MDT8899632.1"/>
    <property type="molecule type" value="Genomic_DNA"/>
</dbReference>
<dbReference type="EC" id="1.8.4.12" evidence="6"/>
<dbReference type="RefSeq" id="WP_413778203.1">
    <property type="nucleotide sequence ID" value="NZ_JAUOZS010000001.1"/>
</dbReference>
<keyword evidence="2" id="KW-0511">Multifunctional enzyme</keyword>
<dbReference type="PROSITE" id="PS51790">
    <property type="entry name" value="MSRB"/>
    <property type="match status" value="1"/>
</dbReference>
<dbReference type="InterPro" id="IPR002579">
    <property type="entry name" value="Met_Sox_Rdtase_MsrB_dom"/>
</dbReference>
<evidence type="ECO:0000256" key="2">
    <source>
        <dbReference type="ARBA" id="ARBA00023268"/>
    </source>
</evidence>
<dbReference type="Proteomes" id="UP001254848">
    <property type="component" value="Unassembled WGS sequence"/>
</dbReference>
<dbReference type="Pfam" id="PF01641">
    <property type="entry name" value="SelR"/>
    <property type="match status" value="1"/>
</dbReference>
<dbReference type="GO" id="GO:0033743">
    <property type="term" value="F:peptide-methionine (R)-S-oxide reductase activity"/>
    <property type="evidence" value="ECO:0007669"/>
    <property type="project" value="UniProtKB-EC"/>
</dbReference>
<organism evidence="9 10">
    <name type="scientific">Anaeroselena agilis</name>
    <dbReference type="NCBI Taxonomy" id="3063788"/>
    <lineage>
        <taxon>Bacteria</taxon>
        <taxon>Bacillati</taxon>
        <taxon>Bacillota</taxon>
        <taxon>Negativicutes</taxon>
        <taxon>Acetonemataceae</taxon>
        <taxon>Anaeroselena</taxon>
    </lineage>
</organism>
<name>A0ABU3NS35_9FIRM</name>
<comment type="caution">
    <text evidence="9">The sequence shown here is derived from an EMBL/GenBank/DDBJ whole genome shotgun (WGS) entry which is preliminary data.</text>
</comment>
<accession>A0ABU3NS35</accession>
<dbReference type="InterPro" id="IPR002569">
    <property type="entry name" value="Met_Sox_Rdtase_MsrA_dom"/>
</dbReference>
<keyword evidence="10" id="KW-1185">Reference proteome</keyword>
<proteinExistence type="inferred from homology"/>
<comment type="catalytic activity">
    <reaction evidence="4 6">
        <text>L-methionyl-[protein] + [thioredoxin]-disulfide + H2O = L-methionyl-(R)-S-oxide-[protein] + [thioredoxin]-dithiol</text>
        <dbReference type="Rhea" id="RHEA:24164"/>
        <dbReference type="Rhea" id="RHEA-COMP:10698"/>
        <dbReference type="Rhea" id="RHEA-COMP:10700"/>
        <dbReference type="Rhea" id="RHEA-COMP:12313"/>
        <dbReference type="Rhea" id="RHEA-COMP:12314"/>
        <dbReference type="ChEBI" id="CHEBI:15377"/>
        <dbReference type="ChEBI" id="CHEBI:16044"/>
        <dbReference type="ChEBI" id="CHEBI:29950"/>
        <dbReference type="ChEBI" id="CHEBI:45764"/>
        <dbReference type="ChEBI" id="CHEBI:50058"/>
        <dbReference type="EC" id="1.8.4.12"/>
    </reaction>
</comment>
<evidence type="ECO:0000256" key="1">
    <source>
        <dbReference type="ARBA" id="ARBA00023002"/>
    </source>
</evidence>
<evidence type="ECO:0000256" key="4">
    <source>
        <dbReference type="ARBA" id="ARBA00048488"/>
    </source>
</evidence>
<dbReference type="Gene3D" id="2.170.150.20">
    <property type="entry name" value="Peptide methionine sulfoxide reductase"/>
    <property type="match status" value="1"/>
</dbReference>
<evidence type="ECO:0000259" key="8">
    <source>
        <dbReference type="PROSITE" id="PS51790"/>
    </source>
</evidence>
<reference evidence="9 10" key="1">
    <citation type="submission" date="2023-07" db="EMBL/GenBank/DDBJ databases">
        <title>The novel representative of Negativicutes class, Anaeroselena agilis gen. nov. sp. nov.</title>
        <authorList>
            <person name="Prokofeva M.I."/>
            <person name="Elcheninov A.G."/>
            <person name="Klyukina A."/>
            <person name="Kublanov I.V."/>
            <person name="Frolov E.N."/>
            <person name="Podosokorskaya O.A."/>
        </authorList>
    </citation>
    <scope>NUCLEOTIDE SEQUENCE [LARGE SCALE GENOMIC DNA]</scope>
    <source>
        <strain evidence="9 10">4137-cl</strain>
    </source>
</reference>
<dbReference type="SUPFAM" id="SSF55068">
    <property type="entry name" value="Peptide methionine sulfoxide reductase"/>
    <property type="match status" value="1"/>
</dbReference>
<comment type="function">
    <text evidence="7">Has an important function as a repair enzyme for proteins that have been inactivated by oxidation. Catalyzes the reversible oxidation-reduction of methionine sulfoxide in proteins to methionine.</text>
</comment>
<comment type="catalytic activity">
    <reaction evidence="3 7">
        <text>L-methionyl-[protein] + [thioredoxin]-disulfide + H2O = L-methionyl-(S)-S-oxide-[protein] + [thioredoxin]-dithiol</text>
        <dbReference type="Rhea" id="RHEA:14217"/>
        <dbReference type="Rhea" id="RHEA-COMP:10698"/>
        <dbReference type="Rhea" id="RHEA-COMP:10700"/>
        <dbReference type="Rhea" id="RHEA-COMP:12313"/>
        <dbReference type="Rhea" id="RHEA-COMP:12315"/>
        <dbReference type="ChEBI" id="CHEBI:15377"/>
        <dbReference type="ChEBI" id="CHEBI:16044"/>
        <dbReference type="ChEBI" id="CHEBI:29950"/>
        <dbReference type="ChEBI" id="CHEBI:44120"/>
        <dbReference type="ChEBI" id="CHEBI:50058"/>
        <dbReference type="EC" id="1.8.4.11"/>
    </reaction>
</comment>
<evidence type="ECO:0000256" key="7">
    <source>
        <dbReference type="HAMAP-Rule" id="MF_01401"/>
    </source>
</evidence>
<comment type="similarity">
    <text evidence="6">Belongs to the MsrB Met sulfoxide reductase family.</text>
</comment>
<evidence type="ECO:0000256" key="6">
    <source>
        <dbReference type="HAMAP-Rule" id="MF_01400"/>
    </source>
</evidence>
<evidence type="ECO:0000313" key="9">
    <source>
        <dbReference type="EMBL" id="MDT8899632.1"/>
    </source>
</evidence>
<comment type="similarity">
    <text evidence="7">Belongs to the MsrA Met sulfoxide reductase family.</text>
</comment>
<dbReference type="PANTHER" id="PTHR42799:SF2">
    <property type="entry name" value="MITOCHONDRIAL PEPTIDE METHIONINE SULFOXIDE REDUCTASE"/>
    <property type="match status" value="1"/>
</dbReference>
<dbReference type="Gene3D" id="3.30.1060.10">
    <property type="entry name" value="Peptide methionine sulphoxide reductase MsrA"/>
    <property type="match status" value="1"/>
</dbReference>
<dbReference type="NCBIfam" id="TIGR00357">
    <property type="entry name" value="peptide-methionine (R)-S-oxide reductase MsrB"/>
    <property type="match status" value="1"/>
</dbReference>
<keyword evidence="1 6" id="KW-0560">Oxidoreductase</keyword>
<feature type="active site" description="Nucleophile" evidence="6">
    <location>
        <position position="320"/>
    </location>
</feature>
<evidence type="ECO:0000256" key="3">
    <source>
        <dbReference type="ARBA" id="ARBA00047806"/>
    </source>
</evidence>
<comment type="catalytic activity">
    <reaction evidence="5 7">
        <text>[thioredoxin]-disulfide + L-methionine + H2O = L-methionine (S)-S-oxide + [thioredoxin]-dithiol</text>
        <dbReference type="Rhea" id="RHEA:19993"/>
        <dbReference type="Rhea" id="RHEA-COMP:10698"/>
        <dbReference type="Rhea" id="RHEA-COMP:10700"/>
        <dbReference type="ChEBI" id="CHEBI:15377"/>
        <dbReference type="ChEBI" id="CHEBI:29950"/>
        <dbReference type="ChEBI" id="CHEBI:50058"/>
        <dbReference type="ChEBI" id="CHEBI:57844"/>
        <dbReference type="ChEBI" id="CHEBI:58772"/>
        <dbReference type="EC" id="1.8.4.11"/>
    </reaction>
</comment>
<evidence type="ECO:0000313" key="10">
    <source>
        <dbReference type="Proteomes" id="UP001254848"/>
    </source>
</evidence>